<feature type="region of interest" description="Disordered" evidence="1">
    <location>
        <begin position="69"/>
        <end position="98"/>
    </location>
</feature>
<dbReference type="InParanoid" id="A0A7J8F8Z9"/>
<dbReference type="GO" id="GO:0019068">
    <property type="term" value="P:virion assembly"/>
    <property type="evidence" value="ECO:0007669"/>
    <property type="project" value="InterPro"/>
</dbReference>
<dbReference type="EMBL" id="JACASF010000012">
    <property type="protein sequence ID" value="KAF6444173.1"/>
    <property type="molecule type" value="Genomic_DNA"/>
</dbReference>
<dbReference type="PANTHER" id="PTHR33166">
    <property type="entry name" value="GAG_P30 DOMAIN-CONTAINING PROTEIN"/>
    <property type="match status" value="1"/>
</dbReference>
<feature type="domain" description="Core shell protein Gag P30" evidence="2">
    <location>
        <begin position="9"/>
        <end position="188"/>
    </location>
</feature>
<sequence>MIYVPFSTSDLYNWKQQNPPFSEQPQALISLLESVFRTHQPTWDDCQQILQTLFTSEERERIRAEAIKAVVGDDAGPEGLDDELPQRPPEWDPNTGEGMQRLRTYHRNLLRGLRGAAKKPTNLAKVAATMQGKDESPTAFLERLLEAYRTYTPLDPDADGNRRMVNMAFVSQSTPDIRKKLQKLEGFEVGGRRLGGSGLGKTN</sequence>
<reference evidence="3 4" key="1">
    <citation type="journal article" date="2020" name="Nature">
        <title>Six reference-quality genomes reveal evolution of bat adaptations.</title>
        <authorList>
            <person name="Jebb D."/>
            <person name="Huang Z."/>
            <person name="Pippel M."/>
            <person name="Hughes G.M."/>
            <person name="Lavrichenko K."/>
            <person name="Devanna P."/>
            <person name="Winkler S."/>
            <person name="Jermiin L.S."/>
            <person name="Skirmuntt E.C."/>
            <person name="Katzourakis A."/>
            <person name="Burkitt-Gray L."/>
            <person name="Ray D.A."/>
            <person name="Sullivan K.A.M."/>
            <person name="Roscito J.G."/>
            <person name="Kirilenko B.M."/>
            <person name="Davalos L.M."/>
            <person name="Corthals A.P."/>
            <person name="Power M.L."/>
            <person name="Jones G."/>
            <person name="Ransome R.D."/>
            <person name="Dechmann D.K.N."/>
            <person name="Locatelli A.G."/>
            <person name="Puechmaille S.J."/>
            <person name="Fedrigo O."/>
            <person name="Jarvis E.D."/>
            <person name="Hiller M."/>
            <person name="Vernes S.C."/>
            <person name="Myers E.W."/>
            <person name="Teeling E.C."/>
        </authorList>
    </citation>
    <scope>NUCLEOTIDE SEQUENCE [LARGE SCALE GENOMIC DNA]</scope>
    <source>
        <strain evidence="3">MMolMol1</strain>
        <tissue evidence="3">Muscle</tissue>
    </source>
</reference>
<evidence type="ECO:0000313" key="3">
    <source>
        <dbReference type="EMBL" id="KAF6444173.1"/>
    </source>
</evidence>
<dbReference type="AlphaFoldDB" id="A0A7J8F8Z9"/>
<keyword evidence="4" id="KW-1185">Reference proteome</keyword>
<dbReference type="Gene3D" id="1.10.375.10">
    <property type="entry name" value="Human Immunodeficiency Virus Type 1 Capsid Protein"/>
    <property type="match status" value="1"/>
</dbReference>
<dbReference type="Proteomes" id="UP000550707">
    <property type="component" value="Unassembled WGS sequence"/>
</dbReference>
<dbReference type="InterPro" id="IPR008919">
    <property type="entry name" value="Retrov_capsid_N"/>
</dbReference>
<protein>
    <recommendedName>
        <fullName evidence="2">Core shell protein Gag P30 domain-containing protein</fullName>
    </recommendedName>
</protein>
<dbReference type="InterPro" id="IPR050462">
    <property type="entry name" value="Retroviral_Gag-Pol_poly"/>
</dbReference>
<dbReference type="SUPFAM" id="SSF47943">
    <property type="entry name" value="Retrovirus capsid protein, N-terminal core domain"/>
    <property type="match status" value="1"/>
</dbReference>
<gene>
    <name evidence="3" type="ORF">HJG59_008486</name>
</gene>
<dbReference type="InterPro" id="IPR003036">
    <property type="entry name" value="Gag_P30"/>
</dbReference>
<evidence type="ECO:0000256" key="1">
    <source>
        <dbReference type="SAM" id="MobiDB-lite"/>
    </source>
</evidence>
<dbReference type="Pfam" id="PF02093">
    <property type="entry name" value="Gag_p30"/>
    <property type="match status" value="1"/>
</dbReference>
<evidence type="ECO:0000313" key="4">
    <source>
        <dbReference type="Proteomes" id="UP000550707"/>
    </source>
</evidence>
<evidence type="ECO:0000259" key="2">
    <source>
        <dbReference type="Pfam" id="PF02093"/>
    </source>
</evidence>
<organism evidence="3 4">
    <name type="scientific">Molossus molossus</name>
    <name type="common">Pallas' mastiff bat</name>
    <name type="synonym">Vespertilio molossus</name>
    <dbReference type="NCBI Taxonomy" id="27622"/>
    <lineage>
        <taxon>Eukaryota</taxon>
        <taxon>Metazoa</taxon>
        <taxon>Chordata</taxon>
        <taxon>Craniata</taxon>
        <taxon>Vertebrata</taxon>
        <taxon>Euteleostomi</taxon>
        <taxon>Mammalia</taxon>
        <taxon>Eutheria</taxon>
        <taxon>Laurasiatheria</taxon>
        <taxon>Chiroptera</taxon>
        <taxon>Yangochiroptera</taxon>
        <taxon>Molossidae</taxon>
        <taxon>Molossus</taxon>
    </lineage>
</organism>
<comment type="caution">
    <text evidence="3">The sequence shown here is derived from an EMBL/GenBank/DDBJ whole genome shotgun (WGS) entry which is preliminary data.</text>
</comment>
<accession>A0A7J8F8Z9</accession>
<name>A0A7J8F8Z9_MOLMO</name>
<proteinExistence type="predicted"/>